<dbReference type="Gene3D" id="3.40.630.10">
    <property type="entry name" value="Zn peptidases"/>
    <property type="match status" value="1"/>
</dbReference>
<dbReference type="InterPro" id="IPR055438">
    <property type="entry name" value="AstE_AspA_cat"/>
</dbReference>
<organism evidence="6 7">
    <name type="scientific">Psychrosphaera algicola</name>
    <dbReference type="NCBI Taxonomy" id="3023714"/>
    <lineage>
        <taxon>Bacteria</taxon>
        <taxon>Pseudomonadati</taxon>
        <taxon>Pseudomonadota</taxon>
        <taxon>Gammaproteobacteria</taxon>
        <taxon>Alteromonadales</taxon>
        <taxon>Pseudoalteromonadaceae</taxon>
        <taxon>Psychrosphaera</taxon>
    </lineage>
</organism>
<sequence length="285" mass="32349">MENNKIGKVAIVGGTHGNELAGVYLVNEWLNNKDCERNSFDTKLLLANTNAISANRRYQDADLNRQFSAESLSDFSLTNYEQSRAKAINLQIGPKRDPKSDLVIDLHNTTSNMGPTLLVPQKGRFYDLLSLYLKSVMPEVIIFLDEDHKENDEHHLLCTVGRYGVIVEVGPVPQGVLKHEVNDQMARMTQHILDFVEHYNNDSLPTLPASIEAFRYLKSIKLPLNSKGERIGMVHKHVEGGDFKELKPGDPYLSYLTVPSNILMNPYRCIRRSSTKLLIMTIIWR</sequence>
<gene>
    <name evidence="6" type="ORF">PN838_07490</name>
</gene>
<feature type="domain" description="Succinylglutamate desuccinylase/Aspartoacylase catalytic" evidence="5">
    <location>
        <begin position="7"/>
        <end position="195"/>
    </location>
</feature>
<keyword evidence="4" id="KW-0862">Zinc</keyword>
<dbReference type="NCBIfam" id="NF002601">
    <property type="entry name" value="PRK02259.1"/>
    <property type="match status" value="1"/>
</dbReference>
<evidence type="ECO:0000313" key="7">
    <source>
        <dbReference type="Proteomes" id="UP001528411"/>
    </source>
</evidence>
<dbReference type="PIRSF" id="PIRSF018001">
    <property type="entry name" value="Aspartoacylase"/>
    <property type="match status" value="1"/>
</dbReference>
<dbReference type="SUPFAM" id="SSF53187">
    <property type="entry name" value="Zn-dependent exopeptidases"/>
    <property type="match status" value="1"/>
</dbReference>
<evidence type="ECO:0000313" key="6">
    <source>
        <dbReference type="EMBL" id="MDC2888633.1"/>
    </source>
</evidence>
<dbReference type="Gene3D" id="2.20.25.160">
    <property type="match status" value="1"/>
</dbReference>
<protein>
    <submittedName>
        <fullName evidence="6">Aspartoacylase</fullName>
        <ecNumber evidence="6">3.5.1.15</ecNumber>
    </submittedName>
</protein>
<dbReference type="EC" id="3.5.1.15" evidence="6"/>
<dbReference type="InterPro" id="IPR050178">
    <property type="entry name" value="AspA/AstE_fam"/>
</dbReference>
<evidence type="ECO:0000256" key="2">
    <source>
        <dbReference type="ARBA" id="ARBA00022723"/>
    </source>
</evidence>
<name>A0ABT5FAR6_9GAMM</name>
<comment type="caution">
    <text evidence="6">The sequence shown here is derived from an EMBL/GenBank/DDBJ whole genome shotgun (WGS) entry which is preliminary data.</text>
</comment>
<comment type="cofactor">
    <cofactor evidence="1">
        <name>Zn(2+)</name>
        <dbReference type="ChEBI" id="CHEBI:29105"/>
    </cofactor>
</comment>
<dbReference type="GO" id="GO:0019807">
    <property type="term" value="F:aspartoacylase activity"/>
    <property type="evidence" value="ECO:0007669"/>
    <property type="project" value="UniProtKB-EC"/>
</dbReference>
<evidence type="ECO:0000256" key="3">
    <source>
        <dbReference type="ARBA" id="ARBA00022801"/>
    </source>
</evidence>
<accession>A0ABT5FAR6</accession>
<keyword evidence="3 6" id="KW-0378">Hydrolase</keyword>
<evidence type="ECO:0000259" key="5">
    <source>
        <dbReference type="Pfam" id="PF24827"/>
    </source>
</evidence>
<dbReference type="EMBL" id="JAQOMS010000002">
    <property type="protein sequence ID" value="MDC2888633.1"/>
    <property type="molecule type" value="Genomic_DNA"/>
</dbReference>
<dbReference type="PANTHER" id="PTHR15162:SF7">
    <property type="entry name" value="SUCCINYLGLUTAMATE DESUCCINYLASE"/>
    <property type="match status" value="1"/>
</dbReference>
<dbReference type="Pfam" id="PF24827">
    <property type="entry name" value="AstE_AspA_cat"/>
    <property type="match status" value="1"/>
</dbReference>
<keyword evidence="2" id="KW-0479">Metal-binding</keyword>
<dbReference type="CDD" id="cd06909">
    <property type="entry name" value="M14_ASPA"/>
    <property type="match status" value="1"/>
</dbReference>
<dbReference type="InterPro" id="IPR016708">
    <property type="entry name" value="Aspartoacylase"/>
</dbReference>
<evidence type="ECO:0000256" key="1">
    <source>
        <dbReference type="ARBA" id="ARBA00001947"/>
    </source>
</evidence>
<keyword evidence="7" id="KW-1185">Reference proteome</keyword>
<dbReference type="Proteomes" id="UP001528411">
    <property type="component" value="Unassembled WGS sequence"/>
</dbReference>
<proteinExistence type="predicted"/>
<reference evidence="6 7" key="1">
    <citation type="submission" date="2023-01" db="EMBL/GenBank/DDBJ databases">
        <title>Psychrosphaera sp. nov., isolated from marine algae.</title>
        <authorList>
            <person name="Bayburt H."/>
            <person name="Choi B.J."/>
            <person name="Kim J.M."/>
            <person name="Choi D.G."/>
            <person name="Jeon C.O."/>
        </authorList>
    </citation>
    <scope>NUCLEOTIDE SEQUENCE [LARGE SCALE GENOMIC DNA]</scope>
    <source>
        <strain evidence="6 7">G1-22</strain>
    </source>
</reference>
<evidence type="ECO:0000256" key="4">
    <source>
        <dbReference type="ARBA" id="ARBA00022833"/>
    </source>
</evidence>
<dbReference type="PANTHER" id="PTHR15162">
    <property type="entry name" value="ASPARTOACYLASE"/>
    <property type="match status" value="1"/>
</dbReference>